<accession>A0ACB6V2I7</accession>
<evidence type="ECO:0000313" key="2">
    <source>
        <dbReference type="Proteomes" id="UP000744676"/>
    </source>
</evidence>
<evidence type="ECO:0000313" key="1">
    <source>
        <dbReference type="EMBL" id="KAF5095890.1"/>
    </source>
</evidence>
<organism evidence="1 2">
    <name type="scientific">Geotrichum galactomycetum</name>
    <dbReference type="NCBI Taxonomy" id="27317"/>
    <lineage>
        <taxon>Eukaryota</taxon>
        <taxon>Fungi</taxon>
        <taxon>Dikarya</taxon>
        <taxon>Ascomycota</taxon>
        <taxon>Saccharomycotina</taxon>
        <taxon>Dipodascomycetes</taxon>
        <taxon>Dipodascales</taxon>
        <taxon>Dipodascaceae</taxon>
        <taxon>Geotrichum</taxon>
    </lineage>
</organism>
<comment type="caution">
    <text evidence="1">The sequence shown here is derived from an EMBL/GenBank/DDBJ whole genome shotgun (WGS) entry which is preliminary data.</text>
</comment>
<protein>
    <submittedName>
        <fullName evidence="1">Uncharacterized protein</fullName>
    </submittedName>
</protein>
<keyword evidence="2" id="KW-1185">Reference proteome</keyword>
<dbReference type="Proteomes" id="UP000744676">
    <property type="component" value="Unassembled WGS sequence"/>
</dbReference>
<dbReference type="EMBL" id="QVQA01000107">
    <property type="protein sequence ID" value="KAF5095890.1"/>
    <property type="molecule type" value="Genomic_DNA"/>
</dbReference>
<sequence>MKFFPWFKAAPAPSFEKELSEISKKVLEREQRQINHTIQYKRISSKFTLYSITIYLVFIAYAVVARCTGLYTVTAVVGLPVLIYLVRKIISLWFNKLISNNAEYIESLKTQQRQKIEDLKERTNFYKTKALLDRFDSENQQHELELEQQAQRERELQELHEAQQAQELQQQLQTQFQQHQTFIQPQSLPQFQPTWFDRLLDKIIVSGDDNNNRYALICANCKSHNGLAGPGELPEQVIYICPHCGYKNGSFVTETESSAATSSGLDRPATAVERQKPGEEPAAEKQAAATTAEPQPAKEEEDKKRK</sequence>
<name>A0ACB6V2I7_9ASCO</name>
<reference evidence="1 2" key="1">
    <citation type="journal article" date="2020" name="Front. Microbiol.">
        <title>Phenotypic and Genetic Characterization of the Cheese Ripening Yeast Geotrichum candidum.</title>
        <authorList>
            <person name="Perkins V."/>
            <person name="Vignola S."/>
            <person name="Lessard M.H."/>
            <person name="Plante P.L."/>
            <person name="Corbeil J."/>
            <person name="Dugat-Bony E."/>
            <person name="Frenette M."/>
            <person name="Labrie S."/>
        </authorList>
    </citation>
    <scope>NUCLEOTIDE SEQUENCE [LARGE SCALE GENOMIC DNA]</scope>
    <source>
        <strain evidence="1 2">LMA-1147</strain>
    </source>
</reference>
<gene>
    <name evidence="1" type="ORF">D0Z00_002977</name>
</gene>
<proteinExistence type="predicted"/>